<dbReference type="Gene3D" id="1.10.510.10">
    <property type="entry name" value="Transferase(Phosphotransferase) domain 1"/>
    <property type="match status" value="2"/>
</dbReference>
<name>A0A194UWT4_CYTMA</name>
<keyword evidence="2" id="KW-0808">Transferase</keyword>
<dbReference type="STRING" id="694573.A0A194UWT4"/>
<dbReference type="AlphaFoldDB" id="A0A194UWT4"/>
<evidence type="ECO:0000256" key="2">
    <source>
        <dbReference type="ARBA" id="ARBA00022679"/>
    </source>
</evidence>
<sequence length="371" mass="41256">MSDPKPTKNTKTLVPAPAKQALVKPDSKHHQQLVYRPVEKAQAEPPSKMQANPGLTATQESAPVDRGDFVGSDEEVEVEDESEDSLQYLYGLYYPLGRGGFSTVWPAHDRRDGKDVALKILSSSENAAKEYKIHEAIKQRVQSRSRLVLLQDCLTLTWVDRSKTERKHYVLVLPLHGPSLLTLLHTNNKPLSERMSAAKQILQAVASIHSAGLVHRDIVLGNVLQSQPGYCAPELFHNMEPSCASDVWSYMVLLLYLYTERLVFAVGPGFTGVLNSIVDGVGLLPQEWKGHYEAYDKAKAKVSWYGNGSPAKNMFSAFLDMHRPDINSAEKALVLSIIQQVFRPRPEDRVTAVGLLGNKDFKALMSIYGVH</sequence>
<dbReference type="PROSITE" id="PS00107">
    <property type="entry name" value="PROTEIN_KINASE_ATP"/>
    <property type="match status" value="1"/>
</dbReference>
<dbReference type="SMART" id="SM00220">
    <property type="entry name" value="S_TKc"/>
    <property type="match status" value="1"/>
</dbReference>
<dbReference type="Pfam" id="PF00069">
    <property type="entry name" value="Pkinase"/>
    <property type="match status" value="1"/>
</dbReference>
<dbReference type="EMBL" id="KN714686">
    <property type="protein sequence ID" value="KUI56182.1"/>
    <property type="molecule type" value="Genomic_DNA"/>
</dbReference>
<dbReference type="Gene3D" id="3.30.200.20">
    <property type="entry name" value="Phosphorylase Kinase, domain 1"/>
    <property type="match status" value="1"/>
</dbReference>
<evidence type="ECO:0000313" key="10">
    <source>
        <dbReference type="Proteomes" id="UP000078576"/>
    </source>
</evidence>
<keyword evidence="10" id="KW-1185">Reference proteome</keyword>
<dbReference type="PROSITE" id="PS50011">
    <property type="entry name" value="PROTEIN_KINASE_DOM"/>
    <property type="match status" value="1"/>
</dbReference>
<keyword evidence="1" id="KW-0723">Serine/threonine-protein kinase</keyword>
<feature type="region of interest" description="Disordered" evidence="7">
    <location>
        <begin position="1"/>
        <end position="66"/>
    </location>
</feature>
<proteinExistence type="predicted"/>
<evidence type="ECO:0000256" key="1">
    <source>
        <dbReference type="ARBA" id="ARBA00022527"/>
    </source>
</evidence>
<evidence type="ECO:0000259" key="8">
    <source>
        <dbReference type="PROSITE" id="PS50011"/>
    </source>
</evidence>
<keyword evidence="5 6" id="KW-0067">ATP-binding</keyword>
<dbReference type="InterPro" id="IPR051175">
    <property type="entry name" value="CLK_kinases"/>
</dbReference>
<dbReference type="PANTHER" id="PTHR45646">
    <property type="entry name" value="SERINE/THREONINE-PROTEIN KINASE DOA-RELATED"/>
    <property type="match status" value="1"/>
</dbReference>
<dbReference type="OrthoDB" id="5979581at2759"/>
<dbReference type="InterPro" id="IPR017441">
    <property type="entry name" value="Protein_kinase_ATP_BS"/>
</dbReference>
<feature type="binding site" evidence="6">
    <location>
        <position position="119"/>
    </location>
    <ligand>
        <name>ATP</name>
        <dbReference type="ChEBI" id="CHEBI:30616"/>
    </ligand>
</feature>
<keyword evidence="4" id="KW-0418">Kinase</keyword>
<feature type="compositionally biased region" description="Polar residues" evidence="7">
    <location>
        <begin position="49"/>
        <end position="61"/>
    </location>
</feature>
<dbReference type="GO" id="GO:0005524">
    <property type="term" value="F:ATP binding"/>
    <property type="evidence" value="ECO:0007669"/>
    <property type="project" value="UniProtKB-UniRule"/>
</dbReference>
<dbReference type="Proteomes" id="UP000078576">
    <property type="component" value="Unassembled WGS sequence"/>
</dbReference>
<dbReference type="SUPFAM" id="SSF56112">
    <property type="entry name" value="Protein kinase-like (PK-like)"/>
    <property type="match status" value="1"/>
</dbReference>
<dbReference type="GO" id="GO:0004674">
    <property type="term" value="F:protein serine/threonine kinase activity"/>
    <property type="evidence" value="ECO:0007669"/>
    <property type="project" value="UniProtKB-KW"/>
</dbReference>
<accession>A0A194UWT4</accession>
<keyword evidence="3 6" id="KW-0547">Nucleotide-binding</keyword>
<evidence type="ECO:0000256" key="4">
    <source>
        <dbReference type="ARBA" id="ARBA00022777"/>
    </source>
</evidence>
<protein>
    <recommendedName>
        <fullName evidence="8">Protein kinase domain-containing protein</fullName>
    </recommendedName>
</protein>
<evidence type="ECO:0000256" key="3">
    <source>
        <dbReference type="ARBA" id="ARBA00022741"/>
    </source>
</evidence>
<evidence type="ECO:0000256" key="7">
    <source>
        <dbReference type="SAM" id="MobiDB-lite"/>
    </source>
</evidence>
<evidence type="ECO:0000256" key="5">
    <source>
        <dbReference type="ARBA" id="ARBA00022840"/>
    </source>
</evidence>
<evidence type="ECO:0000313" key="9">
    <source>
        <dbReference type="EMBL" id="KUI56182.1"/>
    </source>
</evidence>
<dbReference type="CDD" id="cd00180">
    <property type="entry name" value="PKc"/>
    <property type="match status" value="1"/>
</dbReference>
<reference evidence="10" key="1">
    <citation type="submission" date="2014-12" db="EMBL/GenBank/DDBJ databases">
        <title>Genome Sequence of Valsa Canker Pathogens Uncovers a Specific Adaption of Colonization on Woody Bark.</title>
        <authorList>
            <person name="Yin Z."/>
            <person name="Liu H."/>
            <person name="Gao X."/>
            <person name="Li Z."/>
            <person name="Song N."/>
            <person name="Ke X."/>
            <person name="Dai Q."/>
            <person name="Wu Y."/>
            <person name="Sun Y."/>
            <person name="Xu J.-R."/>
            <person name="Kang Z.K."/>
            <person name="Wang L."/>
            <person name="Huang L."/>
        </authorList>
    </citation>
    <scope>NUCLEOTIDE SEQUENCE [LARGE SCALE GENOMIC DNA]</scope>
    <source>
        <strain evidence="10">SXYL134</strain>
    </source>
</reference>
<feature type="domain" description="Protein kinase" evidence="8">
    <location>
        <begin position="90"/>
        <end position="371"/>
    </location>
</feature>
<evidence type="ECO:0000256" key="6">
    <source>
        <dbReference type="PROSITE-ProRule" id="PRU10141"/>
    </source>
</evidence>
<gene>
    <name evidence="9" type="ORF">VP1G_03516</name>
</gene>
<dbReference type="InterPro" id="IPR011009">
    <property type="entry name" value="Kinase-like_dom_sf"/>
</dbReference>
<dbReference type="InterPro" id="IPR000719">
    <property type="entry name" value="Prot_kinase_dom"/>
</dbReference>
<organism evidence="9 10">
    <name type="scientific">Cytospora mali</name>
    <name type="common">Apple Valsa canker fungus</name>
    <name type="synonym">Valsa mali</name>
    <dbReference type="NCBI Taxonomy" id="578113"/>
    <lineage>
        <taxon>Eukaryota</taxon>
        <taxon>Fungi</taxon>
        <taxon>Dikarya</taxon>
        <taxon>Ascomycota</taxon>
        <taxon>Pezizomycotina</taxon>
        <taxon>Sordariomycetes</taxon>
        <taxon>Sordariomycetidae</taxon>
        <taxon>Diaporthales</taxon>
        <taxon>Cytosporaceae</taxon>
        <taxon>Cytospora</taxon>
    </lineage>
</organism>